<feature type="region of interest" description="Disordered" evidence="1">
    <location>
        <begin position="108"/>
        <end position="199"/>
    </location>
</feature>
<feature type="domain" description="Myb/SANT-like DNA-binding" evidence="2">
    <location>
        <begin position="3"/>
        <end position="87"/>
    </location>
</feature>
<evidence type="ECO:0000313" key="3">
    <source>
        <dbReference type="EMBL" id="KAL2087199.1"/>
    </source>
</evidence>
<feature type="compositionally biased region" description="Low complexity" evidence="1">
    <location>
        <begin position="108"/>
        <end position="124"/>
    </location>
</feature>
<dbReference type="InterPro" id="IPR044822">
    <property type="entry name" value="Myb_DNA-bind_4"/>
</dbReference>
<sequence length="199" mass="21962">MAHWGENEIQVLLTLRAEDAIHGHLSGTVKDGPLFEGLAKKMGKAGFQRTKVQIINKLKSLRKTYHKINDHSGRNGRGRLDWPHFDICQDIGGRSHSENLVGVQGSLDATAAPDAPSPSASTSSRSPEGMPLQRAKGIVSPRRSKTKAEEVQDFVRGLVTDAKEEDRAERELRTAEEAEARRERETLTDGSMQNSHKCS</sequence>
<dbReference type="AlphaFoldDB" id="A0ABD1JJ65"/>
<evidence type="ECO:0000259" key="2">
    <source>
        <dbReference type="Pfam" id="PF13837"/>
    </source>
</evidence>
<dbReference type="EMBL" id="JBHFQA010000015">
    <property type="protein sequence ID" value="KAL2087199.1"/>
    <property type="molecule type" value="Genomic_DNA"/>
</dbReference>
<name>A0ABD1JJ65_9TELE</name>
<dbReference type="Proteomes" id="UP001591681">
    <property type="component" value="Unassembled WGS sequence"/>
</dbReference>
<dbReference type="Gene3D" id="1.10.10.60">
    <property type="entry name" value="Homeodomain-like"/>
    <property type="match status" value="1"/>
</dbReference>
<keyword evidence="4" id="KW-1185">Reference proteome</keyword>
<feature type="compositionally biased region" description="Polar residues" evidence="1">
    <location>
        <begin position="190"/>
        <end position="199"/>
    </location>
</feature>
<feature type="compositionally biased region" description="Basic and acidic residues" evidence="1">
    <location>
        <begin position="161"/>
        <end position="187"/>
    </location>
</feature>
<evidence type="ECO:0000256" key="1">
    <source>
        <dbReference type="SAM" id="MobiDB-lite"/>
    </source>
</evidence>
<proteinExistence type="predicted"/>
<evidence type="ECO:0000313" key="4">
    <source>
        <dbReference type="Proteomes" id="UP001591681"/>
    </source>
</evidence>
<dbReference type="Pfam" id="PF13837">
    <property type="entry name" value="Myb_DNA-bind_4"/>
    <property type="match status" value="1"/>
</dbReference>
<gene>
    <name evidence="3" type="ORF">ACEWY4_018258</name>
</gene>
<protein>
    <recommendedName>
        <fullName evidence="2">Myb/SANT-like DNA-binding domain-containing protein</fullName>
    </recommendedName>
</protein>
<organism evidence="3 4">
    <name type="scientific">Coilia grayii</name>
    <name type="common">Gray's grenadier anchovy</name>
    <dbReference type="NCBI Taxonomy" id="363190"/>
    <lineage>
        <taxon>Eukaryota</taxon>
        <taxon>Metazoa</taxon>
        <taxon>Chordata</taxon>
        <taxon>Craniata</taxon>
        <taxon>Vertebrata</taxon>
        <taxon>Euteleostomi</taxon>
        <taxon>Actinopterygii</taxon>
        <taxon>Neopterygii</taxon>
        <taxon>Teleostei</taxon>
        <taxon>Clupei</taxon>
        <taxon>Clupeiformes</taxon>
        <taxon>Clupeoidei</taxon>
        <taxon>Engraulidae</taxon>
        <taxon>Coilinae</taxon>
        <taxon>Coilia</taxon>
    </lineage>
</organism>
<reference evidence="3 4" key="1">
    <citation type="submission" date="2024-09" db="EMBL/GenBank/DDBJ databases">
        <title>A chromosome-level genome assembly of Gray's grenadier anchovy, Coilia grayii.</title>
        <authorList>
            <person name="Fu Z."/>
        </authorList>
    </citation>
    <scope>NUCLEOTIDE SEQUENCE [LARGE SCALE GENOMIC DNA]</scope>
    <source>
        <strain evidence="3">G4</strain>
        <tissue evidence="3">Muscle</tissue>
    </source>
</reference>
<accession>A0ABD1JJ65</accession>
<comment type="caution">
    <text evidence="3">The sequence shown here is derived from an EMBL/GenBank/DDBJ whole genome shotgun (WGS) entry which is preliminary data.</text>
</comment>